<dbReference type="NCBIfam" id="NF038402">
    <property type="entry name" value="TroA_like"/>
    <property type="match status" value="1"/>
</dbReference>
<reference evidence="3 4" key="1">
    <citation type="submission" date="2013-12" db="EMBL/GenBank/DDBJ databases">
        <authorList>
            <consortium name="DOE Joint Genome Institute"/>
            <person name="Kappler U."/>
            <person name="Huntemann M."/>
            <person name="Han J."/>
            <person name="Chen A."/>
            <person name="Kyrpides N."/>
            <person name="Mavromatis K."/>
            <person name="Markowitz V."/>
            <person name="Palaniappan K."/>
            <person name="Ivanova N."/>
            <person name="Schaumberg A."/>
            <person name="Pati A."/>
            <person name="Liolios K."/>
            <person name="Nordberg H.P."/>
            <person name="Cantor M.N."/>
            <person name="Hua S.X."/>
            <person name="Woyke T."/>
        </authorList>
    </citation>
    <scope>NUCLEOTIDE SEQUENCE [LARGE SCALE GENOMIC DNA]</scope>
    <source>
        <strain evidence="4">AL2</strain>
    </source>
</reference>
<dbReference type="AlphaFoldDB" id="W0DW30"/>
<evidence type="ECO:0000256" key="1">
    <source>
        <dbReference type="ARBA" id="ARBA00022729"/>
    </source>
</evidence>
<feature type="domain" description="Fe/B12 periplasmic-binding" evidence="2">
    <location>
        <begin position="30"/>
        <end position="279"/>
    </location>
</feature>
<dbReference type="GO" id="GO:0071281">
    <property type="term" value="P:cellular response to iron ion"/>
    <property type="evidence" value="ECO:0007669"/>
    <property type="project" value="TreeGrafter"/>
</dbReference>
<dbReference type="PANTHER" id="PTHR30535">
    <property type="entry name" value="VITAMIN B12-BINDING PROTEIN"/>
    <property type="match status" value="1"/>
</dbReference>
<dbReference type="InterPro" id="IPR054828">
    <property type="entry name" value="Vit_B12_bind_prot"/>
</dbReference>
<dbReference type="RefSeq" id="WP_006461026.1">
    <property type="nucleotide sequence ID" value="NZ_CP007030.1"/>
</dbReference>
<protein>
    <submittedName>
        <fullName evidence="3">ABC transporter substrate-binding protein</fullName>
    </submittedName>
</protein>
<dbReference type="PROSITE" id="PS50983">
    <property type="entry name" value="FE_B12_PBP"/>
    <property type="match status" value="1"/>
</dbReference>
<evidence type="ECO:0000313" key="3">
    <source>
        <dbReference type="EMBL" id="AHF01493.1"/>
    </source>
</evidence>
<evidence type="ECO:0000313" key="4">
    <source>
        <dbReference type="Proteomes" id="UP000005380"/>
    </source>
</evidence>
<dbReference type="FunCoup" id="W0DW30">
    <property type="interactions" value="151"/>
</dbReference>
<evidence type="ECO:0000259" key="2">
    <source>
        <dbReference type="PROSITE" id="PS50983"/>
    </source>
</evidence>
<accession>W0DW30</accession>
<dbReference type="InterPro" id="IPR050902">
    <property type="entry name" value="ABC_Transporter_SBP"/>
</dbReference>
<dbReference type="InParanoid" id="W0DW30"/>
<sequence>MNVYRKMTYYLIAGLLSLLSMPGLAQPVERIISLAPSLTELVFSAGAGDKLVGVVSYSNYPAEATQISQIGHFDNLNLERIIELQPDLILAWRASNKPQDIARLQNMGFRVLVRDTQQLDDIPNLIEEIGRLTNQTDTAHAEAERLRQQLSYLRAQYQDKSPVKVFYQVWNQPLITVNDEQFIGQAMALCGGINIFADQTALAPHVSREAVINANPDLILLGGMGEVQQAWLTSWQAIPLLTAQQTNQIFMLNADLYQRPTARLIDGLAHLCRLIDQTRSAKQLNRH</sequence>
<dbReference type="HOGENOM" id="CLU_038034_2_5_6"/>
<dbReference type="KEGG" id="tao:THIAE_06745"/>
<dbReference type="CDD" id="cd01144">
    <property type="entry name" value="BtuF"/>
    <property type="match status" value="1"/>
</dbReference>
<dbReference type="Gene3D" id="3.40.50.1980">
    <property type="entry name" value="Nitrogenase molybdenum iron protein domain"/>
    <property type="match status" value="2"/>
</dbReference>
<proteinExistence type="predicted"/>
<dbReference type="eggNOG" id="COG0614">
    <property type="taxonomic scope" value="Bacteria"/>
</dbReference>
<keyword evidence="4" id="KW-1185">Reference proteome</keyword>
<dbReference type="Pfam" id="PF01497">
    <property type="entry name" value="Peripla_BP_2"/>
    <property type="match status" value="1"/>
</dbReference>
<dbReference type="InterPro" id="IPR002491">
    <property type="entry name" value="ABC_transptr_periplasmic_BD"/>
</dbReference>
<keyword evidence="1" id="KW-0732">Signal</keyword>
<dbReference type="PANTHER" id="PTHR30535:SF34">
    <property type="entry name" value="MOLYBDATE-BINDING PROTEIN MOLA"/>
    <property type="match status" value="1"/>
</dbReference>
<dbReference type="EMBL" id="CP007030">
    <property type="protein sequence ID" value="AHF01493.1"/>
    <property type="molecule type" value="Genomic_DNA"/>
</dbReference>
<organism evidence="3 4">
    <name type="scientific">Thiomicrospira aerophila AL3</name>
    <dbReference type="NCBI Taxonomy" id="717772"/>
    <lineage>
        <taxon>Bacteria</taxon>
        <taxon>Pseudomonadati</taxon>
        <taxon>Pseudomonadota</taxon>
        <taxon>Gammaproteobacteria</taxon>
        <taxon>Thiotrichales</taxon>
        <taxon>Piscirickettsiaceae</taxon>
        <taxon>Thiomicrospira</taxon>
    </lineage>
</organism>
<gene>
    <name evidence="3" type="ORF">THIAE_06745</name>
</gene>
<dbReference type="Proteomes" id="UP000005380">
    <property type="component" value="Chromosome"/>
</dbReference>
<dbReference type="OrthoDB" id="6495095at2"/>
<dbReference type="SUPFAM" id="SSF53807">
    <property type="entry name" value="Helical backbone' metal receptor"/>
    <property type="match status" value="1"/>
</dbReference>
<name>W0DW30_9GAMM</name>
<dbReference type="STRING" id="717772.THIAE_06745"/>